<protein>
    <recommendedName>
        <fullName evidence="1">non-specific serine/threonine protein kinase</fullName>
        <ecNumber evidence="1">2.7.11.1</ecNumber>
    </recommendedName>
</protein>
<evidence type="ECO:0000256" key="8">
    <source>
        <dbReference type="ARBA" id="ARBA00048679"/>
    </source>
</evidence>
<sequence>MASIASSSKASWPARHETIVECLGDDQVQSLIVTVAKEPTVASACARARQLIKGKQRARDDEQDVVSAAEHSLALDLALASWWSQTPETRKRFCSQAAQDRLKDLTTAVPAPNDFPSVTSLQRSSAAYVEIVRSRFNRQLYVIKTVVKGLARRESNRCSPAFEAHLLSLGSQTPSGVRPVPDLVAAFQSQNSLHIVMEYFPAGDLDQLLHSAGEAGGAGLGLARNGGLLDESFVKAYATDIVGAVGWCHEQGFAHRDVKPANFLLDRTGHLKLCDFATAAPFSTFAGQRRRVHHFYACLAGTPDYIAPDILLGEEERLNALAKEDQWLGTTYADSSTSFASCSRSRAPAPAPDSEGSYGPEVDWWSVGVVVYEMVYKVVPFWADSIREAHYRIRNHESFLELDGKVPTSSALEALIRGLLCRRDTRLGASLDGTRAIKDHPFFADVEWASYMSAPAPFVPNLPASSHAQSIDGLPLSPSVLHSPRPLMSFAPDDDVSMTPESIALSQIYEGDLENFPAFVDSRDGILPEQERDFAEQAQKSMTIQNVYTGAATEADWALHSRAASDPTSPVSFSKQAAEASRRDIDVNWIGFTKLPAAEAFGPGPKPRPTPTSLSLPMATPVISRMRSFSTILEASPACSSAAASPDIWARRGSEDDAPMTSTPYHAGEGQRVYSSPAVHFASQPTPPPAISAATPYTFTRKKSLQRRALEMSSRMATPGDGRFVTPSRKTSMPNIASAFASQQSSMVPASPYPFPVAARATPGTLDRRRGAAFAMAAIPSYRAVSQSPHSSSAAGSMGSESRCSGGSNAKRDVSENEAMEQLVQAVAQSARKVRIASEDKVVLDRLSALENRLFRKAGGGPQVAVHRPVRPPLRQSHTDTDSQISEGKARLLKQTSAVPGKSGQTLQRRETIASRRDGVVAEIPSGETTPLATAANELAKCTMPGEDIRKVSATGQASAKPSPPLVSVPDIVHHTSSSSPKEARVEATSGPHAVVSSHGVSAGQAKHPAAPIWTERRFSSSSSSSSSSSTASGAPADSEQLRPPSLAVGGRSLRNQRSKRQLRLEAQERTTPTRPARALAPQVQIDRFEQLSLGSSSGGEQKHEGDSTPGLTDGGASTESESIGTESLHSDAHNVAAKGGSPTRRATGATRSIHTFWETDAPSSSGDELVAKPTVFSGHTSSRLSLQPLSFEATRLRSKSHGQLPKLRIASGSQPDLPTGGLNLIQESQQRRGSSSSMTGAPRMLRKKDSRETLSEYRKGIVRPATPTGALPSPFLPSSIPGTPGTPVIEEDDAFGGGAVVPSPIPIAVRGLRKPSRRASSATLGESYAHNNGTVAALKAEIGDKPAQRRSTSGPLPIKERRSSTSPLMPASSSSRNSLSLLSITEEDGGARADMHKSLQQPTKQVRRAKSRLSIMTSPTLKEVPTAGVVDTPPISGSMSNTTSLRSASSPLTKMDRRFGGLQNSFDGLQSRITDIKARLQG</sequence>
<dbReference type="Proteomes" id="UP000245942">
    <property type="component" value="Unassembled WGS sequence"/>
</dbReference>
<evidence type="ECO:0000256" key="9">
    <source>
        <dbReference type="SAM" id="MobiDB-lite"/>
    </source>
</evidence>
<evidence type="ECO:0000256" key="7">
    <source>
        <dbReference type="ARBA" id="ARBA00047899"/>
    </source>
</evidence>
<proteinExistence type="predicted"/>
<dbReference type="GO" id="GO:0005634">
    <property type="term" value="C:nucleus"/>
    <property type="evidence" value="ECO:0007669"/>
    <property type="project" value="TreeGrafter"/>
</dbReference>
<dbReference type="GO" id="GO:0004674">
    <property type="term" value="F:protein serine/threonine kinase activity"/>
    <property type="evidence" value="ECO:0007669"/>
    <property type="project" value="UniProtKB-KW"/>
</dbReference>
<evidence type="ECO:0000256" key="3">
    <source>
        <dbReference type="ARBA" id="ARBA00022679"/>
    </source>
</evidence>
<feature type="domain" description="Protein kinase" evidence="10">
    <location>
        <begin position="115"/>
        <end position="443"/>
    </location>
</feature>
<feature type="region of interest" description="Disordered" evidence="9">
    <location>
        <begin position="1209"/>
        <end position="1288"/>
    </location>
</feature>
<dbReference type="Pfam" id="PF00069">
    <property type="entry name" value="Pkinase"/>
    <property type="match status" value="2"/>
</dbReference>
<feature type="compositionally biased region" description="Polar residues" evidence="9">
    <location>
        <begin position="1116"/>
        <end position="1128"/>
    </location>
</feature>
<feature type="compositionally biased region" description="Low complexity" evidence="9">
    <location>
        <begin position="1365"/>
        <end position="1381"/>
    </location>
</feature>
<dbReference type="Gene3D" id="1.10.510.10">
    <property type="entry name" value="Transferase(Phosphotransferase) domain 1"/>
    <property type="match status" value="1"/>
</dbReference>
<evidence type="ECO:0000313" key="12">
    <source>
        <dbReference type="Proteomes" id="UP000245942"/>
    </source>
</evidence>
<dbReference type="InterPro" id="IPR050236">
    <property type="entry name" value="Ser_Thr_kinase_AGC"/>
</dbReference>
<evidence type="ECO:0000256" key="6">
    <source>
        <dbReference type="ARBA" id="ARBA00022840"/>
    </source>
</evidence>
<evidence type="ECO:0000256" key="1">
    <source>
        <dbReference type="ARBA" id="ARBA00012513"/>
    </source>
</evidence>
<dbReference type="SMART" id="SM00220">
    <property type="entry name" value="S_TKc"/>
    <property type="match status" value="1"/>
</dbReference>
<feature type="region of interest" description="Disordered" evidence="9">
    <location>
        <begin position="1426"/>
        <end position="1453"/>
    </location>
</feature>
<feature type="region of interest" description="Disordered" evidence="9">
    <location>
        <begin position="1343"/>
        <end position="1381"/>
    </location>
</feature>
<dbReference type="PANTHER" id="PTHR24356:SF1">
    <property type="entry name" value="SERINE_THREONINE-PROTEIN KINASE GREATWALL"/>
    <property type="match status" value="1"/>
</dbReference>
<feature type="region of interest" description="Disordered" evidence="9">
    <location>
        <begin position="953"/>
        <end position="1151"/>
    </location>
</feature>
<dbReference type="PROSITE" id="PS00108">
    <property type="entry name" value="PROTEIN_KINASE_ST"/>
    <property type="match status" value="1"/>
</dbReference>
<dbReference type="PROSITE" id="PS50011">
    <property type="entry name" value="PROTEIN_KINASE_DOM"/>
    <property type="match status" value="1"/>
</dbReference>
<name>A0A316UDI2_9BASI</name>
<dbReference type="OrthoDB" id="3359639at2759"/>
<dbReference type="RefSeq" id="XP_025350064.1">
    <property type="nucleotide sequence ID" value="XM_025489014.1"/>
</dbReference>
<organism evidence="11 12">
    <name type="scientific">Pseudomicrostroma glucosiphilum</name>
    <dbReference type="NCBI Taxonomy" id="1684307"/>
    <lineage>
        <taxon>Eukaryota</taxon>
        <taxon>Fungi</taxon>
        <taxon>Dikarya</taxon>
        <taxon>Basidiomycota</taxon>
        <taxon>Ustilaginomycotina</taxon>
        <taxon>Exobasidiomycetes</taxon>
        <taxon>Microstromatales</taxon>
        <taxon>Microstromatales incertae sedis</taxon>
        <taxon>Pseudomicrostroma</taxon>
    </lineage>
</organism>
<dbReference type="Gene3D" id="3.30.200.20">
    <property type="entry name" value="Phosphorylase Kinase, domain 1"/>
    <property type="match status" value="1"/>
</dbReference>
<feature type="compositionally biased region" description="Low complexity" evidence="9">
    <location>
        <begin position="1020"/>
        <end position="1030"/>
    </location>
</feature>
<evidence type="ECO:0000259" key="10">
    <source>
        <dbReference type="PROSITE" id="PS50011"/>
    </source>
</evidence>
<keyword evidence="3" id="KW-0808">Transferase</keyword>
<dbReference type="GO" id="GO:0035556">
    <property type="term" value="P:intracellular signal transduction"/>
    <property type="evidence" value="ECO:0007669"/>
    <property type="project" value="TreeGrafter"/>
</dbReference>
<keyword evidence="2" id="KW-0723">Serine/threonine-protein kinase</keyword>
<dbReference type="InterPro" id="IPR011009">
    <property type="entry name" value="Kinase-like_dom_sf"/>
</dbReference>
<dbReference type="EMBL" id="KZ819322">
    <property type="protein sequence ID" value="PWN22904.1"/>
    <property type="molecule type" value="Genomic_DNA"/>
</dbReference>
<feature type="compositionally biased region" description="Basic and acidic residues" evidence="9">
    <location>
        <begin position="1248"/>
        <end position="1260"/>
    </location>
</feature>
<dbReference type="GO" id="GO:0005737">
    <property type="term" value="C:cytoplasm"/>
    <property type="evidence" value="ECO:0007669"/>
    <property type="project" value="TreeGrafter"/>
</dbReference>
<evidence type="ECO:0000256" key="5">
    <source>
        <dbReference type="ARBA" id="ARBA00022777"/>
    </source>
</evidence>
<dbReference type="GeneID" id="37010748"/>
<reference evidence="11 12" key="1">
    <citation type="journal article" date="2018" name="Mol. Biol. Evol.">
        <title>Broad Genomic Sampling Reveals a Smut Pathogenic Ancestry of the Fungal Clade Ustilaginomycotina.</title>
        <authorList>
            <person name="Kijpornyongpan T."/>
            <person name="Mondo S.J."/>
            <person name="Barry K."/>
            <person name="Sandor L."/>
            <person name="Lee J."/>
            <person name="Lipzen A."/>
            <person name="Pangilinan J."/>
            <person name="LaButti K."/>
            <person name="Hainaut M."/>
            <person name="Henrissat B."/>
            <person name="Grigoriev I.V."/>
            <person name="Spatafora J.W."/>
            <person name="Aime M.C."/>
        </authorList>
    </citation>
    <scope>NUCLEOTIDE SEQUENCE [LARGE SCALE GENOMIC DNA]</scope>
    <source>
        <strain evidence="11 12">MCA 4718</strain>
    </source>
</reference>
<keyword evidence="4" id="KW-0547">Nucleotide-binding</keyword>
<gene>
    <name evidence="11" type="ORF">BCV69DRAFT_100728</name>
</gene>
<comment type="catalytic activity">
    <reaction evidence="8">
        <text>L-seryl-[protein] + ATP = O-phospho-L-seryl-[protein] + ADP + H(+)</text>
        <dbReference type="Rhea" id="RHEA:17989"/>
        <dbReference type="Rhea" id="RHEA-COMP:9863"/>
        <dbReference type="Rhea" id="RHEA-COMP:11604"/>
        <dbReference type="ChEBI" id="CHEBI:15378"/>
        <dbReference type="ChEBI" id="CHEBI:29999"/>
        <dbReference type="ChEBI" id="CHEBI:30616"/>
        <dbReference type="ChEBI" id="CHEBI:83421"/>
        <dbReference type="ChEBI" id="CHEBI:456216"/>
        <dbReference type="EC" id="2.7.11.1"/>
    </reaction>
</comment>
<comment type="catalytic activity">
    <reaction evidence="7">
        <text>L-threonyl-[protein] + ATP = O-phospho-L-threonyl-[protein] + ADP + H(+)</text>
        <dbReference type="Rhea" id="RHEA:46608"/>
        <dbReference type="Rhea" id="RHEA-COMP:11060"/>
        <dbReference type="Rhea" id="RHEA-COMP:11605"/>
        <dbReference type="ChEBI" id="CHEBI:15378"/>
        <dbReference type="ChEBI" id="CHEBI:30013"/>
        <dbReference type="ChEBI" id="CHEBI:30616"/>
        <dbReference type="ChEBI" id="CHEBI:61977"/>
        <dbReference type="ChEBI" id="CHEBI:456216"/>
        <dbReference type="EC" id="2.7.11.1"/>
    </reaction>
</comment>
<evidence type="ECO:0000256" key="2">
    <source>
        <dbReference type="ARBA" id="ARBA00022527"/>
    </source>
</evidence>
<dbReference type="SUPFAM" id="SSF56112">
    <property type="entry name" value="Protein kinase-like (PK-like)"/>
    <property type="match status" value="1"/>
</dbReference>
<dbReference type="EC" id="2.7.11.1" evidence="1"/>
<evidence type="ECO:0000256" key="4">
    <source>
        <dbReference type="ARBA" id="ARBA00022741"/>
    </source>
</evidence>
<dbReference type="InterPro" id="IPR008271">
    <property type="entry name" value="Ser/Thr_kinase_AS"/>
</dbReference>
<dbReference type="STRING" id="1684307.A0A316UDI2"/>
<evidence type="ECO:0000313" key="11">
    <source>
        <dbReference type="EMBL" id="PWN22904.1"/>
    </source>
</evidence>
<keyword evidence="5" id="KW-0418">Kinase</keyword>
<dbReference type="GO" id="GO:0005524">
    <property type="term" value="F:ATP binding"/>
    <property type="evidence" value="ECO:0007669"/>
    <property type="project" value="UniProtKB-KW"/>
</dbReference>
<feature type="compositionally biased region" description="Polar residues" evidence="9">
    <location>
        <begin position="1436"/>
        <end position="1453"/>
    </location>
</feature>
<dbReference type="InterPro" id="IPR000719">
    <property type="entry name" value="Prot_kinase_dom"/>
</dbReference>
<keyword evidence="6" id="KW-0067">ATP-binding</keyword>
<feature type="compositionally biased region" description="Low complexity" evidence="9">
    <location>
        <begin position="786"/>
        <end position="802"/>
    </location>
</feature>
<keyword evidence="12" id="KW-1185">Reference proteome</keyword>
<feature type="region of interest" description="Disordered" evidence="9">
    <location>
        <begin position="785"/>
        <end position="815"/>
    </location>
</feature>
<accession>A0A316UDI2</accession>
<dbReference type="PANTHER" id="PTHR24356">
    <property type="entry name" value="SERINE/THREONINE-PROTEIN KINASE"/>
    <property type="match status" value="1"/>
</dbReference>